<dbReference type="PANTHER" id="PTHR23253:SF10">
    <property type="entry name" value="EUKARYOTIC TRANSLATION INITIATION FACTOR 4 GAMMA 1"/>
    <property type="match status" value="1"/>
</dbReference>
<protein>
    <recommendedName>
        <fullName evidence="6">MIF4G domain-containing protein</fullName>
    </recommendedName>
</protein>
<comment type="caution">
    <text evidence="4">The sequence shown here is derived from an EMBL/GenBank/DDBJ whole genome shotgun (WGS) entry which is preliminary data.</text>
</comment>
<keyword evidence="5" id="KW-1185">Reference proteome</keyword>
<feature type="compositionally biased region" description="Polar residues" evidence="1">
    <location>
        <begin position="406"/>
        <end position="424"/>
    </location>
</feature>
<evidence type="ECO:0000313" key="5">
    <source>
        <dbReference type="Proteomes" id="UP001460270"/>
    </source>
</evidence>
<feature type="region of interest" description="Disordered" evidence="1">
    <location>
        <begin position="542"/>
        <end position="595"/>
    </location>
</feature>
<feature type="domain" description="Translation initiation factor eIF4G-like eIF4E-binding" evidence="3">
    <location>
        <begin position="604"/>
        <end position="640"/>
    </location>
</feature>
<dbReference type="InterPro" id="IPR016024">
    <property type="entry name" value="ARM-type_fold"/>
</dbReference>
<feature type="domain" description="MIF4G" evidence="2">
    <location>
        <begin position="757"/>
        <end position="862"/>
    </location>
</feature>
<evidence type="ECO:0000256" key="1">
    <source>
        <dbReference type="SAM" id="MobiDB-lite"/>
    </source>
</evidence>
<feature type="compositionally biased region" description="Low complexity" evidence="1">
    <location>
        <begin position="563"/>
        <end position="576"/>
    </location>
</feature>
<name>A0AAW0Q523_9GOBI</name>
<feature type="compositionally biased region" description="Basic and acidic residues" evidence="1">
    <location>
        <begin position="425"/>
        <end position="440"/>
    </location>
</feature>
<dbReference type="FunFam" id="1.25.40.180:FF:000228">
    <property type="match status" value="1"/>
</dbReference>
<dbReference type="Proteomes" id="UP001460270">
    <property type="component" value="Unassembled WGS sequence"/>
</dbReference>
<gene>
    <name evidence="4" type="ORF">WMY93_001358</name>
</gene>
<sequence>MRLLGLPAPYIQRYGLARHKSYSFSTGWHQKATLMWNHKRTTDTGCLRSWTAYISRFCHPSNSTNELHTYTKTGLLSKPANYAHQCSKSTTKQWPTTCRTSRLSPRLPDDDDPPTADPLRKFPQGYFISPGQYRTPYMPTQQYSVTSGTPGFYPGTSPAEYPGFAGAYYSAQPQYTPTVQPAQIMVNPAQQQQQAPPPQPAPPPSQGPVKRERKPIRIRDPNQGGRDITEEIMSGGRSSSTPTPPQPPMADSPAQTNGDVIPPQRDESVERPSSADASPPPVTINQNLSSSPDVPLSIKDKQPSSSPVPEVDIDTSEEGPQVYSEVSDAVDAPVGPSASLATHDMPIKNEEPEITSIEMTKEQKVEVKSGDPEVEAYLEASVEEAAPVKSASEENAITQFTAVNKVPSVSTQELATTQTQNGESSSDRVLKPTVSEKTEPHLPNGFPQDPEEMSEEIPILDTKPLDKSETCQSQEASSVEKNVVSTLEQEKEKEVKNDKSEAVFPNLVTTSIEESAMQAATSVPKKKKSMKEHNKKEAIGTLLDAFTEPKDPKPLPEPVVTLAEPSSAAPVETSAEVVEETWEEKEDKQNEIKRKAEATEQKYQYKEEQWKPINPEAKKRYDREFLLGFQFSSASMHKPEGLPIISDVVLDKVNKTPLRPPDPGRLMNAGPDFTPSYLGNLGSRTIGGPRGPPPGPRRSQQGQRKEPRKIISSMNEDIQLNKAEKAWKPSLKKSTTRSRGEEPDEEDPEQGKTQDVLKRLRSILNKLTPQKFQELMKQVTELPIDTEERLKGAIDLIFEKAIMEPNFSVAYANMCRCLMGLKVPTAEKPGATANFRKLLLNRCQKEFEKDQDDDEIFEKNRKSWMLQVKERSVIV</sequence>
<evidence type="ECO:0000259" key="3">
    <source>
        <dbReference type="Pfam" id="PF21140"/>
    </source>
</evidence>
<dbReference type="PANTHER" id="PTHR23253">
    <property type="entry name" value="EUKARYOTIC TRANSLATION INITIATION FACTOR 4 GAMMA"/>
    <property type="match status" value="1"/>
</dbReference>
<organism evidence="4 5">
    <name type="scientific">Mugilogobius chulae</name>
    <name type="common">yellowstripe goby</name>
    <dbReference type="NCBI Taxonomy" id="88201"/>
    <lineage>
        <taxon>Eukaryota</taxon>
        <taxon>Metazoa</taxon>
        <taxon>Chordata</taxon>
        <taxon>Craniata</taxon>
        <taxon>Vertebrata</taxon>
        <taxon>Euteleostomi</taxon>
        <taxon>Actinopterygii</taxon>
        <taxon>Neopterygii</taxon>
        <taxon>Teleostei</taxon>
        <taxon>Neoteleostei</taxon>
        <taxon>Acanthomorphata</taxon>
        <taxon>Gobiaria</taxon>
        <taxon>Gobiiformes</taxon>
        <taxon>Gobioidei</taxon>
        <taxon>Gobiidae</taxon>
        <taxon>Gobionellinae</taxon>
        <taxon>Mugilogobius</taxon>
    </lineage>
</organism>
<evidence type="ECO:0000259" key="2">
    <source>
        <dbReference type="Pfam" id="PF02854"/>
    </source>
</evidence>
<feature type="compositionally biased region" description="Basic and acidic residues" evidence="1">
    <location>
        <begin position="359"/>
        <end position="370"/>
    </location>
</feature>
<dbReference type="InterPro" id="IPR003890">
    <property type="entry name" value="MIF4G-like_typ-3"/>
</dbReference>
<feature type="region of interest" description="Disordered" evidence="1">
    <location>
        <begin position="97"/>
        <end position="125"/>
    </location>
</feature>
<feature type="compositionally biased region" description="Pro residues" evidence="1">
    <location>
        <begin position="195"/>
        <end position="206"/>
    </location>
</feature>
<evidence type="ECO:0000313" key="4">
    <source>
        <dbReference type="EMBL" id="KAK7945630.1"/>
    </source>
</evidence>
<dbReference type="Pfam" id="PF02854">
    <property type="entry name" value="MIF4G"/>
    <property type="match status" value="1"/>
</dbReference>
<feature type="compositionally biased region" description="Polar residues" evidence="1">
    <location>
        <begin position="283"/>
        <end position="292"/>
    </location>
</feature>
<feature type="region of interest" description="Disordered" evidence="1">
    <location>
        <begin position="406"/>
        <end position="485"/>
    </location>
</feature>
<dbReference type="Gene3D" id="1.25.40.180">
    <property type="match status" value="1"/>
</dbReference>
<proteinExistence type="predicted"/>
<dbReference type="GO" id="GO:0016281">
    <property type="term" value="C:eukaryotic translation initiation factor 4F complex"/>
    <property type="evidence" value="ECO:0007669"/>
    <property type="project" value="TreeGrafter"/>
</dbReference>
<dbReference type="EMBL" id="JBBPFD010000001">
    <property type="protein sequence ID" value="KAK7945630.1"/>
    <property type="molecule type" value="Genomic_DNA"/>
</dbReference>
<feature type="compositionally biased region" description="Polar residues" evidence="1">
    <location>
        <begin position="470"/>
        <end position="485"/>
    </location>
</feature>
<feature type="region of interest" description="Disordered" evidence="1">
    <location>
        <begin position="188"/>
        <end position="370"/>
    </location>
</feature>
<reference evidence="5" key="1">
    <citation type="submission" date="2024-04" db="EMBL/GenBank/DDBJ databases">
        <title>Salinicola lusitanus LLJ914,a marine bacterium isolated from the Okinawa Trough.</title>
        <authorList>
            <person name="Li J."/>
        </authorList>
    </citation>
    <scope>NUCLEOTIDE SEQUENCE [LARGE SCALE GENOMIC DNA]</scope>
</reference>
<dbReference type="SUPFAM" id="SSF48371">
    <property type="entry name" value="ARM repeat"/>
    <property type="match status" value="1"/>
</dbReference>
<dbReference type="AlphaFoldDB" id="A0AAW0Q523"/>
<dbReference type="Pfam" id="PF21140">
    <property type="entry name" value="eIF4G1-like_eIF4E-bd"/>
    <property type="match status" value="1"/>
</dbReference>
<feature type="compositionally biased region" description="Basic and acidic residues" evidence="1">
    <location>
        <begin position="585"/>
        <end position="595"/>
    </location>
</feature>
<feature type="region of interest" description="Disordered" evidence="1">
    <location>
        <begin position="654"/>
        <end position="755"/>
    </location>
</feature>
<dbReference type="GO" id="GO:0003729">
    <property type="term" value="F:mRNA binding"/>
    <property type="evidence" value="ECO:0007669"/>
    <property type="project" value="TreeGrafter"/>
</dbReference>
<evidence type="ECO:0008006" key="6">
    <source>
        <dbReference type="Google" id="ProtNLM"/>
    </source>
</evidence>
<dbReference type="GO" id="GO:0003743">
    <property type="term" value="F:translation initiation factor activity"/>
    <property type="evidence" value="ECO:0007669"/>
    <property type="project" value="TreeGrafter"/>
</dbReference>
<dbReference type="InterPro" id="IPR049485">
    <property type="entry name" value="eIF4G1-like_eIF4E-bd"/>
</dbReference>
<accession>A0AAW0Q523</accession>